<dbReference type="GO" id="GO:0005524">
    <property type="term" value="F:ATP binding"/>
    <property type="evidence" value="ECO:0007669"/>
    <property type="project" value="UniProtKB-KW"/>
</dbReference>
<keyword evidence="6" id="KW-0378">Hydrolase</keyword>
<evidence type="ECO:0000256" key="2">
    <source>
        <dbReference type="ARBA" id="ARBA00007963"/>
    </source>
</evidence>
<dbReference type="InterPro" id="IPR011709">
    <property type="entry name" value="DEAD-box_helicase_OB_fold"/>
</dbReference>
<sequence length="1720" mass="196416">MEIEFHQDMVLPSAKYEYLDHTADVQLHAWGEDLKEAFEQCGIAMFGYMTELETVDVKKCYQIEAQSDDLEGLLFRFLDELLFLFSAEPFLICKKLEITTFDLDTYHIVCSCYGEPFDLSKHPQGTEVKAITYSAMQIILREDEELTEDQKRAEIFMAPRKKKESAAPIVEQDVRLAVETIINNFMKDPEKTELVFPNNFDNTKRRYVHEYVKKFGLKSKSHGKGALRVLTVSKMTKNAVLDDDIELKCTESTYNRIFNLLKSNPLTHKEKCDLQKSLNADLSKEKLFPFRISVGQMNAPHLIVPPYPTNLSEQTIQQRISLPIFEYRSEIIETIRNNRAVVISGETGSGKTTQVPQYLLEDAAEHKIPYRIICTQPRRLSAISISERVAQERNEILGQTVGYQIRLESKISPSSNLIYCTNGVLLRCLMSDKPESVFKYITHIIVDEVHERDKFSDFLLISLKRALKTIPHLKVILMSATIDSEVFTKYFHDCPLIEIPGKINPLTHKEKCDLQKSLNADLSKEKLFPFRISVGQMNAPHLIVPPYPTNLSEQTIQQRVSLPIFEYRSEIIETIRNNRAVVISGETGSGKTTQVPQYLLEDAAEHKIPYRIICTQPRRLSAISISERVAQERNEILGQTVGYQIRLESKISPSSNLIYCTNGVLLRCLMSDKPESVFKYITHIIVDEVHERDKFSDFLLISLKRALKTIPHLKVILMSATIDSEVFTKYFHDCPLIEIPGKMFDVDIKYLEDILVEVGFTNERIEQMKRAELADSGKSSTGEMSTNKLLSAIESIHIDEETREFADEVLDAISESDDENMQDQFIFLVEGEGLDVDYFHSTKNKTALMIGVEKCLYSFISILLQAGANPELKNQGGISAYDLAQQKNDAKSLEMLNMFLKSDSNAQKSTKMNVFESRKHATMLLDGYLAENMEDSIDHTLLCKLIFNIHTKKPEGSILVFLPGYADILEQAEKIEDALNPGSYKIFMLHSNMQTGDQKGVFNRMPSGVRKIVLATNLAETSITIDDVVYVIDTGRVKQQTFDAITGSSQLAMCWSSKACSKQRAGRAGRCQAGICYRMFSTIRFDSMDGYTLPELLRVPLTDICIQAKLIEKEATIEQFLEEALQPPSVFNVKESIKILQAIGALDSSENLTNLGLRLGDLPIDVRLGKMLLYGVMFRCLDPILTIVSALSTSDPFTLPTQSHERGNVKRIKHQLAEESFSDHLILLRVFQKWSREKTTRNEKRFCQNNYLRFGTMDMIAGVRSQILGHLRSIGLVRPNGPGNIRDLNQFAANWALVKACIVAGLYPNIAHVDRKRGTMMSRNVTKMGIHMSSVVKQKTSDKKDNFDNLPTDWIVFEEKVRISRFCLTQTNTVVTPIAIALFTGLLVVDEKTSLVEYHGQDDDSSDDDDDEPTKDPTLSKMKYLIDDWLNFTCDTKTAYLIFNFKQKLSAQLLSFLHDARDYFKKEANNKVLFTLNQILADEEAAFDLPCLQNINEKPRAINISYDLNKYYTENSTQNDSHSNVVQVQEPTNFVASPSTSYQQAPPSRSFNQRNNYHHNQRNQNFNGQNNHRNGASSSNRYQNSNYQQKLHHNPPQRRYFIVKAASREQILDSVKTSRWHFSDSIRSHLVRALRQQNASRIFILFSIPLSKFMCCLTELYLESDHIAFRLVDERQFNFSYLRNTLNSSGLHFQKYLDELCDGEELPKNMGDFYYNLIVT</sequence>
<dbReference type="Gene3D" id="3.30.1370.50">
    <property type="entry name" value="R3H-like domain"/>
    <property type="match status" value="1"/>
</dbReference>
<dbReference type="InterPro" id="IPR001374">
    <property type="entry name" value="R3H_dom"/>
</dbReference>
<dbReference type="SUPFAM" id="SSF82708">
    <property type="entry name" value="R3H domain"/>
    <property type="match status" value="1"/>
</dbReference>
<keyword evidence="8" id="KW-0106">Calcium</keyword>
<dbReference type="InterPro" id="IPR001650">
    <property type="entry name" value="Helicase_C-like"/>
</dbReference>
<dbReference type="PROSITE" id="PS51192">
    <property type="entry name" value="HELICASE_ATP_BIND_1"/>
    <property type="match status" value="2"/>
</dbReference>
<comment type="subcellular location">
    <subcellularLocation>
        <location evidence="1">Nucleus</location>
    </subcellularLocation>
</comment>
<dbReference type="PANTHER" id="PTHR18934">
    <property type="entry name" value="ATP-DEPENDENT RNA HELICASE"/>
    <property type="match status" value="1"/>
</dbReference>
<dbReference type="SUPFAM" id="SSF69819">
    <property type="entry name" value="MTH1598-like"/>
    <property type="match status" value="1"/>
</dbReference>
<dbReference type="FunFam" id="3.40.50.300:FF:000526">
    <property type="entry name" value="DExH-box ATP-dependent RNA helicase DExH3"/>
    <property type="match status" value="2"/>
</dbReference>
<dbReference type="InterPro" id="IPR048333">
    <property type="entry name" value="HA2_WH"/>
</dbReference>
<dbReference type="SMART" id="SM00490">
    <property type="entry name" value="HELICc"/>
    <property type="match status" value="1"/>
</dbReference>
<dbReference type="SUPFAM" id="SSF52540">
    <property type="entry name" value="P-loop containing nucleoside triphosphate hydrolases"/>
    <property type="match status" value="3"/>
</dbReference>
<evidence type="ECO:0000313" key="17">
    <source>
        <dbReference type="EMBL" id="SSX15430.1"/>
    </source>
</evidence>
<dbReference type="EMBL" id="UFQS01003263">
    <property type="protein sequence ID" value="SSX15430.1"/>
    <property type="molecule type" value="Genomic_DNA"/>
</dbReference>
<dbReference type="InterPro" id="IPR007275">
    <property type="entry name" value="YTH_domain"/>
</dbReference>
<dbReference type="PROSITE" id="PS51194">
    <property type="entry name" value="HELICASE_CTER"/>
    <property type="match status" value="1"/>
</dbReference>
<keyword evidence="9" id="KW-0067">ATP-binding</keyword>
<dbReference type="Pfam" id="PF04408">
    <property type="entry name" value="WHD_HA2"/>
    <property type="match status" value="1"/>
</dbReference>
<evidence type="ECO:0000256" key="4">
    <source>
        <dbReference type="ARBA" id="ARBA00022723"/>
    </source>
</evidence>
<keyword evidence="4" id="KW-0479">Metal-binding</keyword>
<organism evidence="17">
    <name type="scientific">Culicoides sonorensis</name>
    <name type="common">Biting midge</name>
    <dbReference type="NCBI Taxonomy" id="179676"/>
    <lineage>
        <taxon>Eukaryota</taxon>
        <taxon>Metazoa</taxon>
        <taxon>Ecdysozoa</taxon>
        <taxon>Arthropoda</taxon>
        <taxon>Hexapoda</taxon>
        <taxon>Insecta</taxon>
        <taxon>Pterygota</taxon>
        <taxon>Neoptera</taxon>
        <taxon>Endopterygota</taxon>
        <taxon>Diptera</taxon>
        <taxon>Nematocera</taxon>
        <taxon>Chironomoidea</taxon>
        <taxon>Ceratopogonidae</taxon>
        <taxon>Ceratopogoninae</taxon>
        <taxon>Culicoides</taxon>
        <taxon>Monoculicoides</taxon>
    </lineage>
</organism>
<dbReference type="Pfam" id="PF04146">
    <property type="entry name" value="YTH"/>
    <property type="match status" value="1"/>
</dbReference>
<dbReference type="InterPro" id="IPR027417">
    <property type="entry name" value="P-loop_NTPase"/>
</dbReference>
<evidence type="ECO:0000256" key="11">
    <source>
        <dbReference type="ARBA" id="ARBA00023242"/>
    </source>
</evidence>
<evidence type="ECO:0000256" key="12">
    <source>
        <dbReference type="ARBA" id="ARBA00060772"/>
    </source>
</evidence>
<dbReference type="Pfam" id="PF01424">
    <property type="entry name" value="R3H"/>
    <property type="match status" value="1"/>
</dbReference>
<feature type="compositionally biased region" description="Polar residues" evidence="13">
    <location>
        <begin position="1536"/>
        <end position="1550"/>
    </location>
</feature>
<dbReference type="CDD" id="cd17917">
    <property type="entry name" value="DEXHc_RHA-like"/>
    <property type="match status" value="2"/>
</dbReference>
<gene>
    <name evidence="17" type="primary">CSON008604</name>
</gene>
<keyword evidence="5" id="KW-0547">Nucleotide-binding</keyword>
<dbReference type="PROSITE" id="PS51061">
    <property type="entry name" value="R3H"/>
    <property type="match status" value="1"/>
</dbReference>
<dbReference type="GO" id="GO:0003723">
    <property type="term" value="F:RNA binding"/>
    <property type="evidence" value="ECO:0007669"/>
    <property type="project" value="UniProtKB-KW"/>
</dbReference>
<evidence type="ECO:0000256" key="6">
    <source>
        <dbReference type="ARBA" id="ARBA00022801"/>
    </source>
</evidence>
<feature type="domain" description="R3H" evidence="14">
    <location>
        <begin position="172"/>
        <end position="236"/>
    </location>
</feature>
<dbReference type="InterPro" id="IPR036770">
    <property type="entry name" value="Ankyrin_rpt-contain_sf"/>
</dbReference>
<feature type="compositionally biased region" description="Low complexity" evidence="13">
    <location>
        <begin position="1562"/>
        <end position="1582"/>
    </location>
</feature>
<dbReference type="GO" id="GO:0016787">
    <property type="term" value="F:hydrolase activity"/>
    <property type="evidence" value="ECO:0007669"/>
    <property type="project" value="UniProtKB-KW"/>
</dbReference>
<dbReference type="VEuPathDB" id="VectorBase:CSON008604"/>
<dbReference type="InterPro" id="IPR007502">
    <property type="entry name" value="Helicase-assoc_dom"/>
</dbReference>
<dbReference type="CDD" id="cd18791">
    <property type="entry name" value="SF2_C_RHA"/>
    <property type="match status" value="1"/>
</dbReference>
<evidence type="ECO:0000256" key="8">
    <source>
        <dbReference type="ARBA" id="ARBA00022837"/>
    </source>
</evidence>
<evidence type="ECO:0000256" key="10">
    <source>
        <dbReference type="ARBA" id="ARBA00022884"/>
    </source>
</evidence>
<dbReference type="GO" id="GO:0046872">
    <property type="term" value="F:metal ion binding"/>
    <property type="evidence" value="ECO:0007669"/>
    <property type="project" value="UniProtKB-KW"/>
</dbReference>
<dbReference type="SMART" id="SM00487">
    <property type="entry name" value="DEXDc"/>
    <property type="match status" value="2"/>
</dbReference>
<comment type="similarity">
    <text evidence="2">Belongs to the archease family.</text>
</comment>
<evidence type="ECO:0000256" key="7">
    <source>
        <dbReference type="ARBA" id="ARBA00022806"/>
    </source>
</evidence>
<evidence type="ECO:0000313" key="18">
    <source>
        <dbReference type="EMBL" id="SSX34799.1"/>
    </source>
</evidence>
<dbReference type="GO" id="GO:0003677">
    <property type="term" value="F:DNA binding"/>
    <property type="evidence" value="ECO:0007669"/>
    <property type="project" value="UniProtKB-ARBA"/>
</dbReference>
<dbReference type="Gene3D" id="3.40.50.300">
    <property type="entry name" value="P-loop containing nucleotide triphosphate hydrolases"/>
    <property type="match status" value="3"/>
</dbReference>
<dbReference type="SUPFAM" id="SSF48403">
    <property type="entry name" value="Ankyrin repeat"/>
    <property type="match status" value="1"/>
</dbReference>
<dbReference type="InterPro" id="IPR036820">
    <property type="entry name" value="Archease_dom_sf"/>
</dbReference>
<evidence type="ECO:0000256" key="3">
    <source>
        <dbReference type="ARBA" id="ARBA00022694"/>
    </source>
</evidence>
<dbReference type="Pfam" id="PF21010">
    <property type="entry name" value="HA2_C"/>
    <property type="match status" value="1"/>
</dbReference>
<dbReference type="SMART" id="SM00393">
    <property type="entry name" value="R3H"/>
    <property type="match status" value="1"/>
</dbReference>
<dbReference type="FunFam" id="1.20.120.1080:FF:000002">
    <property type="entry name" value="Putative ATP-dependent RNA helicase DHX36"/>
    <property type="match status" value="1"/>
</dbReference>
<proteinExistence type="inferred from homology"/>
<keyword evidence="3" id="KW-0819">tRNA processing</keyword>
<dbReference type="Gene3D" id="1.25.40.20">
    <property type="entry name" value="Ankyrin repeat-containing domain"/>
    <property type="match status" value="1"/>
</dbReference>
<dbReference type="FunFam" id="3.55.10.10:FF:000001">
    <property type="entry name" value="protein archease isoform X1"/>
    <property type="match status" value="1"/>
</dbReference>
<dbReference type="GO" id="GO:0005634">
    <property type="term" value="C:nucleus"/>
    <property type="evidence" value="ECO:0007669"/>
    <property type="project" value="UniProtKB-SubCell"/>
</dbReference>
<dbReference type="Pfam" id="PF00271">
    <property type="entry name" value="Helicase_C"/>
    <property type="match status" value="1"/>
</dbReference>
<keyword evidence="10" id="KW-0694">RNA-binding</keyword>
<dbReference type="Gene3D" id="1.20.120.1080">
    <property type="match status" value="1"/>
</dbReference>
<accession>A0A336LCR0</accession>
<keyword evidence="11" id="KW-0539">Nucleus</keyword>
<feature type="region of interest" description="Disordered" evidence="13">
    <location>
        <begin position="1536"/>
        <end position="1582"/>
    </location>
</feature>
<dbReference type="SMART" id="SM00847">
    <property type="entry name" value="HA2"/>
    <property type="match status" value="1"/>
</dbReference>
<comment type="similarity">
    <text evidence="12">Belongs to the DExH box helicase family.</text>
</comment>
<feature type="domain" description="Helicase ATP-binding" evidence="15">
    <location>
        <begin position="572"/>
        <end position="740"/>
    </location>
</feature>
<dbReference type="Pfam" id="PF00270">
    <property type="entry name" value="DEAD"/>
    <property type="match status" value="2"/>
</dbReference>
<name>A0A336LCR0_CULSO</name>
<evidence type="ECO:0000256" key="13">
    <source>
        <dbReference type="SAM" id="MobiDB-lite"/>
    </source>
</evidence>
<dbReference type="Pfam" id="PF01951">
    <property type="entry name" value="Archease"/>
    <property type="match status" value="1"/>
</dbReference>
<keyword evidence="7" id="KW-0347">Helicase</keyword>
<dbReference type="InterPro" id="IPR014001">
    <property type="entry name" value="Helicase_ATP-bd"/>
</dbReference>
<dbReference type="Gene3D" id="3.10.590.10">
    <property type="entry name" value="ph1033 like domains"/>
    <property type="match status" value="1"/>
</dbReference>
<dbReference type="EMBL" id="UFQT01003263">
    <property type="protein sequence ID" value="SSX34799.1"/>
    <property type="molecule type" value="Genomic_DNA"/>
</dbReference>
<protein>
    <submittedName>
        <fullName evidence="17">CSON008604 protein</fullName>
    </submittedName>
</protein>
<dbReference type="GO" id="GO:0004386">
    <property type="term" value="F:helicase activity"/>
    <property type="evidence" value="ECO:0007669"/>
    <property type="project" value="UniProtKB-KW"/>
</dbReference>
<evidence type="ECO:0000256" key="9">
    <source>
        <dbReference type="ARBA" id="ARBA00022840"/>
    </source>
</evidence>
<feature type="domain" description="Helicase C-terminal" evidence="16">
    <location>
        <begin position="941"/>
        <end position="1112"/>
    </location>
</feature>
<dbReference type="FunFam" id="3.30.1370.50:FF:000002">
    <property type="entry name" value="Immunoglobulin mu DNA-binding protein 2"/>
    <property type="match status" value="1"/>
</dbReference>
<evidence type="ECO:0000256" key="5">
    <source>
        <dbReference type="ARBA" id="ARBA00022741"/>
    </source>
</evidence>
<dbReference type="InterPro" id="IPR036867">
    <property type="entry name" value="R3H_dom_sf"/>
</dbReference>
<dbReference type="GO" id="GO:0008033">
    <property type="term" value="P:tRNA processing"/>
    <property type="evidence" value="ECO:0007669"/>
    <property type="project" value="UniProtKB-KW"/>
</dbReference>
<feature type="domain" description="Helicase ATP-binding" evidence="15">
    <location>
        <begin position="332"/>
        <end position="500"/>
    </location>
</feature>
<reference evidence="17" key="1">
    <citation type="submission" date="2018-04" db="EMBL/GenBank/DDBJ databases">
        <authorList>
            <person name="Go L.Y."/>
            <person name="Mitchell J.A."/>
        </authorList>
    </citation>
    <scope>NUCLEOTIDE SEQUENCE</scope>
    <source>
        <tissue evidence="17">Whole organism</tissue>
    </source>
</reference>
<dbReference type="PANTHER" id="PTHR18934:SF213">
    <property type="entry name" value="3'-5' RNA HELICASE YTHDC2"/>
    <property type="match status" value="1"/>
</dbReference>
<dbReference type="InterPro" id="IPR023572">
    <property type="entry name" value="Archease_dom"/>
</dbReference>
<evidence type="ECO:0000259" key="16">
    <source>
        <dbReference type="PROSITE" id="PS51194"/>
    </source>
</evidence>
<dbReference type="InterPro" id="IPR011545">
    <property type="entry name" value="DEAD/DEAH_box_helicase_dom"/>
</dbReference>
<dbReference type="Pfam" id="PF07717">
    <property type="entry name" value="OB_NTP_bind"/>
    <property type="match status" value="1"/>
</dbReference>
<evidence type="ECO:0000259" key="15">
    <source>
        <dbReference type="PROSITE" id="PS51192"/>
    </source>
</evidence>
<dbReference type="Gene3D" id="3.55.10.10">
    <property type="entry name" value="Archease domain"/>
    <property type="match status" value="1"/>
</dbReference>
<evidence type="ECO:0000256" key="1">
    <source>
        <dbReference type="ARBA" id="ARBA00004123"/>
    </source>
</evidence>
<reference evidence="18" key="2">
    <citation type="submission" date="2018-07" db="EMBL/GenBank/DDBJ databases">
        <authorList>
            <person name="Quirk P.G."/>
            <person name="Krulwich T.A."/>
        </authorList>
    </citation>
    <scope>NUCLEOTIDE SEQUENCE</scope>
</reference>
<evidence type="ECO:0000259" key="14">
    <source>
        <dbReference type="PROSITE" id="PS51061"/>
    </source>
</evidence>